<evidence type="ECO:0000313" key="2">
    <source>
        <dbReference type="Proteomes" id="UP001177595"/>
    </source>
</evidence>
<evidence type="ECO:0000313" key="1">
    <source>
        <dbReference type="EMBL" id="WGM00792.1"/>
    </source>
</evidence>
<name>A0AA95GKS4_9GAMM</name>
<proteinExistence type="predicted"/>
<protein>
    <submittedName>
        <fullName evidence="1">Uncharacterized protein</fullName>
    </submittedName>
</protein>
<dbReference type="EMBL" id="CP123504">
    <property type="protein sequence ID" value="WGM00792.1"/>
    <property type="molecule type" value="Genomic_DNA"/>
</dbReference>
<dbReference type="AlphaFoldDB" id="A0AA95GKS4"/>
<gene>
    <name evidence="1" type="ORF">QE210_13145</name>
</gene>
<accession>A0AA95GKS4</accession>
<reference evidence="1" key="1">
    <citation type="submission" date="2023-04" db="EMBL/GenBank/DDBJ databases">
        <title>Genome dynamics across the evolutionary transition to endosymbiosis.</title>
        <authorList>
            <person name="Siozios S."/>
            <person name="Nadal-Jimenez P."/>
            <person name="Azagi T."/>
            <person name="Sprong H."/>
            <person name="Frost C.L."/>
            <person name="Parratt S.R."/>
            <person name="Taylor G."/>
            <person name="Brettell L."/>
            <person name="Lew K.C."/>
            <person name="Croft L."/>
            <person name="King K.C."/>
            <person name="Brockhurst M.A."/>
            <person name="Hypsa V."/>
            <person name="Novakova E."/>
            <person name="Darby A.C."/>
            <person name="Hurst G.D.D."/>
        </authorList>
    </citation>
    <scope>NUCLEOTIDE SEQUENCE</scope>
    <source>
        <strain evidence="1">APv</strain>
    </source>
</reference>
<organism evidence="1 2">
    <name type="scientific">Arsenophonus nasoniae</name>
    <name type="common">son-killer infecting Nasonia vitripennis</name>
    <dbReference type="NCBI Taxonomy" id="638"/>
    <lineage>
        <taxon>Bacteria</taxon>
        <taxon>Pseudomonadati</taxon>
        <taxon>Pseudomonadota</taxon>
        <taxon>Gammaproteobacteria</taxon>
        <taxon>Enterobacterales</taxon>
        <taxon>Morganellaceae</taxon>
        <taxon>Arsenophonus</taxon>
    </lineage>
</organism>
<sequence length="112" mass="12327">MESIITSQTNNYGKTSDESLDELFQSYSHSKPLMTDCVFGDELDKLFVKEITESALQMVDNIDKIANILTDATVTFTASNESVVAIMSNIIQTESEAIISLATVITPILKMN</sequence>
<dbReference type="Proteomes" id="UP001177595">
    <property type="component" value="Chromosome"/>
</dbReference>
<dbReference type="RefSeq" id="WP_280624338.1">
    <property type="nucleotide sequence ID" value="NZ_CP123504.1"/>
</dbReference>